<reference evidence="3 4" key="1">
    <citation type="submission" date="2018-11" db="EMBL/GenBank/DDBJ databases">
        <title>Sequencing the genomes of 1000 actinobacteria strains.</title>
        <authorList>
            <person name="Klenk H.-P."/>
        </authorList>
    </citation>
    <scope>NUCLEOTIDE SEQUENCE [LARGE SCALE GENOMIC DNA]</scope>
    <source>
        <strain evidence="3 4">DSM 13521</strain>
    </source>
</reference>
<feature type="region of interest" description="Disordered" evidence="1">
    <location>
        <begin position="27"/>
        <end position="83"/>
    </location>
</feature>
<accession>A0A3N2D973</accession>
<dbReference type="AlphaFoldDB" id="A0A3N2D973"/>
<organism evidence="3 4">
    <name type="scientific">Salana multivorans</name>
    <dbReference type="NCBI Taxonomy" id="120377"/>
    <lineage>
        <taxon>Bacteria</taxon>
        <taxon>Bacillati</taxon>
        <taxon>Actinomycetota</taxon>
        <taxon>Actinomycetes</taxon>
        <taxon>Micrococcales</taxon>
        <taxon>Beutenbergiaceae</taxon>
        <taxon>Salana</taxon>
    </lineage>
</organism>
<sequence length="201" mass="19454">MSSSTSRLLLLGGAALTALALSACTPPYGDRDITGTQSPEPEISVSPDKPDSSGGATRPTDSPNLNGGGEATDDGALGETTIGMPAGVDASAEADASVGLGWSSDGATLYVTTFGSSSCPRVPSDLTAAAGEMTIDLTAAGGAVCTADYVASTTAIPTPAAVPSDVAYTVTVSDAGTDLGTAELAPAADPIAFAWIAAPAG</sequence>
<dbReference type="RefSeq" id="WP_123738395.1">
    <property type="nucleotide sequence ID" value="NZ_RKHQ01000001.1"/>
</dbReference>
<evidence type="ECO:0000256" key="2">
    <source>
        <dbReference type="SAM" id="SignalP"/>
    </source>
</evidence>
<dbReference type="Proteomes" id="UP000275356">
    <property type="component" value="Unassembled WGS sequence"/>
</dbReference>
<keyword evidence="2" id="KW-0732">Signal</keyword>
<proteinExistence type="predicted"/>
<name>A0A3N2D973_9MICO</name>
<feature type="signal peptide" evidence="2">
    <location>
        <begin position="1"/>
        <end position="20"/>
    </location>
</feature>
<gene>
    <name evidence="3" type="ORF">EDD28_0754</name>
</gene>
<dbReference type="OrthoDB" id="5188731at2"/>
<feature type="chain" id="PRO_5039113206" evidence="2">
    <location>
        <begin position="21"/>
        <end position="201"/>
    </location>
</feature>
<dbReference type="PROSITE" id="PS51257">
    <property type="entry name" value="PROKAR_LIPOPROTEIN"/>
    <property type="match status" value="1"/>
</dbReference>
<evidence type="ECO:0000313" key="4">
    <source>
        <dbReference type="Proteomes" id="UP000275356"/>
    </source>
</evidence>
<protein>
    <submittedName>
        <fullName evidence="3">Uncharacterized protein</fullName>
    </submittedName>
</protein>
<evidence type="ECO:0000313" key="3">
    <source>
        <dbReference type="EMBL" id="ROR96178.1"/>
    </source>
</evidence>
<evidence type="ECO:0000256" key="1">
    <source>
        <dbReference type="SAM" id="MobiDB-lite"/>
    </source>
</evidence>
<dbReference type="EMBL" id="RKHQ01000001">
    <property type="protein sequence ID" value="ROR96178.1"/>
    <property type="molecule type" value="Genomic_DNA"/>
</dbReference>
<keyword evidence="4" id="KW-1185">Reference proteome</keyword>
<comment type="caution">
    <text evidence="3">The sequence shown here is derived from an EMBL/GenBank/DDBJ whole genome shotgun (WGS) entry which is preliminary data.</text>
</comment>